<evidence type="ECO:0000256" key="1">
    <source>
        <dbReference type="SAM" id="Phobius"/>
    </source>
</evidence>
<dbReference type="Pfam" id="PF14351">
    <property type="entry name" value="DUF4401"/>
    <property type="match status" value="1"/>
</dbReference>
<dbReference type="Proteomes" id="UP001156836">
    <property type="component" value="Unassembled WGS sequence"/>
</dbReference>
<comment type="caution">
    <text evidence="3">The sequence shown here is derived from an EMBL/GenBank/DDBJ whole genome shotgun (WGS) entry which is preliminary data.</text>
</comment>
<evidence type="ECO:0000313" key="4">
    <source>
        <dbReference type="Proteomes" id="UP001156836"/>
    </source>
</evidence>
<keyword evidence="1" id="KW-0472">Membrane</keyword>
<feature type="transmembrane region" description="Helical" evidence="1">
    <location>
        <begin position="85"/>
        <end position="105"/>
    </location>
</feature>
<sequence length="342" mass="37202">MKPWPQVIDELRASGALSGEPADAVATELPWSVQAIQTVAAWVAAILVLAAGMTLWSASDGARMLLGAMILAAATAAMRLGRVYFLAQAGVPLALGGAFMMVLSSPLERHVAWSCFVVGAVLFCLAGPRLLRLIAAMLMLGACWDWLNPRWSGEFFTERPLADSLLTTVRQLLFGCATWWLWTRPPRRMAIWLPWRDAVTVFWLGALAFVAGGRHGGWGSMAPDLDRLLLELLLAALAQLPLLLAVRETLRRQPDVAPAVRPLLALLPLALLSPLLSASLLVLWLGLAEGRRLLVWLGCAAGLAGFHLYYYSLHWPLLLKGLALAGVGVLLLAVWAWTRRRA</sequence>
<dbReference type="RefSeq" id="WP_018749311.1">
    <property type="nucleotide sequence ID" value="NZ_BSOZ01000129.1"/>
</dbReference>
<evidence type="ECO:0000259" key="2">
    <source>
        <dbReference type="Pfam" id="PF14351"/>
    </source>
</evidence>
<keyword evidence="4" id="KW-1185">Reference proteome</keyword>
<feature type="transmembrane region" description="Helical" evidence="1">
    <location>
        <begin position="266"/>
        <end position="286"/>
    </location>
</feature>
<dbReference type="InterPro" id="IPR025513">
    <property type="entry name" value="DUF4401"/>
</dbReference>
<evidence type="ECO:0000313" key="3">
    <source>
        <dbReference type="EMBL" id="GLS06304.1"/>
    </source>
</evidence>
<feature type="transmembrane region" description="Helical" evidence="1">
    <location>
        <begin position="293"/>
        <end position="311"/>
    </location>
</feature>
<name>A0ABQ6BXS1_9NEIS</name>
<reference evidence="4" key="1">
    <citation type="journal article" date="2019" name="Int. J. Syst. Evol. Microbiol.">
        <title>The Global Catalogue of Microorganisms (GCM) 10K type strain sequencing project: providing services to taxonomists for standard genome sequencing and annotation.</title>
        <authorList>
            <consortium name="The Broad Institute Genomics Platform"/>
            <consortium name="The Broad Institute Genome Sequencing Center for Infectious Disease"/>
            <person name="Wu L."/>
            <person name="Ma J."/>
        </authorList>
    </citation>
    <scope>NUCLEOTIDE SEQUENCE [LARGE SCALE GENOMIC DNA]</scope>
    <source>
        <strain evidence="4">NBRC 104970</strain>
    </source>
</reference>
<keyword evidence="1" id="KW-0812">Transmembrane</keyword>
<organism evidence="3 4">
    <name type="scientific">Chitiniphilus shinanonensis</name>
    <dbReference type="NCBI Taxonomy" id="553088"/>
    <lineage>
        <taxon>Bacteria</taxon>
        <taxon>Pseudomonadati</taxon>
        <taxon>Pseudomonadota</taxon>
        <taxon>Betaproteobacteria</taxon>
        <taxon>Neisseriales</taxon>
        <taxon>Chitinibacteraceae</taxon>
        <taxon>Chitiniphilus</taxon>
    </lineage>
</organism>
<accession>A0ABQ6BXS1</accession>
<feature type="transmembrane region" description="Helical" evidence="1">
    <location>
        <begin position="39"/>
        <end position="56"/>
    </location>
</feature>
<feature type="transmembrane region" description="Helical" evidence="1">
    <location>
        <begin position="111"/>
        <end position="140"/>
    </location>
</feature>
<keyword evidence="1" id="KW-1133">Transmembrane helix</keyword>
<feature type="domain" description="DUF4401" evidence="2">
    <location>
        <begin position="30"/>
        <end position="340"/>
    </location>
</feature>
<feature type="transmembrane region" description="Helical" evidence="1">
    <location>
        <begin position="317"/>
        <end position="337"/>
    </location>
</feature>
<feature type="transmembrane region" description="Helical" evidence="1">
    <location>
        <begin position="198"/>
        <end position="216"/>
    </location>
</feature>
<protein>
    <recommendedName>
        <fullName evidence="2">DUF4401 domain-containing protein</fullName>
    </recommendedName>
</protein>
<dbReference type="EMBL" id="BSOZ01000129">
    <property type="protein sequence ID" value="GLS06304.1"/>
    <property type="molecule type" value="Genomic_DNA"/>
</dbReference>
<proteinExistence type="predicted"/>
<gene>
    <name evidence="3" type="ORF">GCM10007860_34820</name>
</gene>